<dbReference type="RefSeq" id="WP_309559980.1">
    <property type="nucleotide sequence ID" value="NZ_JAVJIU010000001.1"/>
</dbReference>
<evidence type="ECO:0000313" key="3">
    <source>
        <dbReference type="Proteomes" id="UP001257234"/>
    </source>
</evidence>
<name>A0ABU1ELE2_9FLAO</name>
<accession>A0ABU1ELE2</accession>
<organism evidence="2 3">
    <name type="scientific">Christiangramia sediminicola</name>
    <dbReference type="NCBI Taxonomy" id="3073267"/>
    <lineage>
        <taxon>Bacteria</taxon>
        <taxon>Pseudomonadati</taxon>
        <taxon>Bacteroidota</taxon>
        <taxon>Flavobacteriia</taxon>
        <taxon>Flavobacteriales</taxon>
        <taxon>Flavobacteriaceae</taxon>
        <taxon>Christiangramia</taxon>
    </lineage>
</organism>
<keyword evidence="3" id="KW-1185">Reference proteome</keyword>
<protein>
    <submittedName>
        <fullName evidence="2">SUMF1/EgtB/PvdO family nonheme iron enzyme</fullName>
    </submittedName>
</protein>
<proteinExistence type="predicted"/>
<evidence type="ECO:0000313" key="2">
    <source>
        <dbReference type="EMBL" id="MDR5589078.1"/>
    </source>
</evidence>
<feature type="signal peptide" evidence="1">
    <location>
        <begin position="1"/>
        <end position="20"/>
    </location>
</feature>
<sequence>MKYILSLGLIFLCLSIYSQNSFETPPPGTIKINDSLFIDNIPVDNLMYKEFAASAERSWNMEIHDSLQSLELDEMNMKILNSLSSKTNNKSLFEKVSKSEELHLPEGILTFEYFNLSQYSNNPVIGISKEQAALFCKWRTDMVNLRFNELNNQKKTNYKKIAYRLPKNEDYKLAKSEFSANGKFLKLAGRTPLEIDLDDFRKTQKFVMTKYPEYTSDKNSETQDYTLFRCICEVEE</sequence>
<keyword evidence="1" id="KW-0732">Signal</keyword>
<dbReference type="Gene3D" id="3.90.1580.10">
    <property type="entry name" value="paralog of FGE (formylglycine-generating enzyme)"/>
    <property type="match status" value="1"/>
</dbReference>
<comment type="caution">
    <text evidence="2">The sequence shown here is derived from an EMBL/GenBank/DDBJ whole genome shotgun (WGS) entry which is preliminary data.</text>
</comment>
<feature type="chain" id="PRO_5046510336" evidence="1">
    <location>
        <begin position="21"/>
        <end position="236"/>
    </location>
</feature>
<dbReference type="EMBL" id="JAVJIU010000001">
    <property type="protein sequence ID" value="MDR5589078.1"/>
    <property type="molecule type" value="Genomic_DNA"/>
</dbReference>
<dbReference type="Proteomes" id="UP001257234">
    <property type="component" value="Unassembled WGS sequence"/>
</dbReference>
<evidence type="ECO:0000256" key="1">
    <source>
        <dbReference type="SAM" id="SignalP"/>
    </source>
</evidence>
<dbReference type="InterPro" id="IPR042095">
    <property type="entry name" value="SUMF_sf"/>
</dbReference>
<gene>
    <name evidence="2" type="ORF">RE431_00395</name>
</gene>
<reference evidence="3" key="1">
    <citation type="submission" date="2023-07" db="EMBL/GenBank/DDBJ databases">
        <title>Christiangramia sp. SM2212., a novel bacterium of the family Flavobacteriaceae isolated from the sea sediment.</title>
        <authorList>
            <person name="Wang J."/>
            <person name="Zhang X."/>
        </authorList>
    </citation>
    <scope>NUCLEOTIDE SEQUENCE [LARGE SCALE GENOMIC DNA]</scope>
    <source>
        <strain evidence="3">SM2212</strain>
    </source>
</reference>